<evidence type="ECO:0000256" key="4">
    <source>
        <dbReference type="SAM" id="MobiDB-lite"/>
    </source>
</evidence>
<name>A8M090_SALAI</name>
<dbReference type="AlphaFoldDB" id="A8M090"/>
<dbReference type="GO" id="GO:0016787">
    <property type="term" value="F:hydrolase activity"/>
    <property type="evidence" value="ECO:0007669"/>
    <property type="project" value="UniProtKB-KW"/>
</dbReference>
<dbReference type="PANTHER" id="PTHR48081">
    <property type="entry name" value="AB HYDROLASE SUPERFAMILY PROTEIN C4A8.06C"/>
    <property type="match status" value="1"/>
</dbReference>
<dbReference type="PROSITE" id="PS01174">
    <property type="entry name" value="LIPASE_GDXG_SER"/>
    <property type="match status" value="1"/>
</dbReference>
<evidence type="ECO:0000256" key="3">
    <source>
        <dbReference type="PROSITE-ProRule" id="PRU10038"/>
    </source>
</evidence>
<protein>
    <submittedName>
        <fullName evidence="6">Alpha/beta hydrolase fold-3 domain protein</fullName>
    </submittedName>
</protein>
<keyword evidence="2 6" id="KW-0378">Hydrolase</keyword>
<proteinExistence type="inferred from homology"/>
<comment type="similarity">
    <text evidence="1">Belongs to the 'GDXG' lipolytic enzyme family.</text>
</comment>
<gene>
    <name evidence="6" type="ordered locus">Sare_0482</name>
</gene>
<evidence type="ECO:0000259" key="5">
    <source>
        <dbReference type="Pfam" id="PF07859"/>
    </source>
</evidence>
<dbReference type="EMBL" id="CP000850">
    <property type="protein sequence ID" value="ABV96411.1"/>
    <property type="molecule type" value="Genomic_DNA"/>
</dbReference>
<dbReference type="InterPro" id="IPR050300">
    <property type="entry name" value="GDXG_lipolytic_enzyme"/>
</dbReference>
<feature type="region of interest" description="Disordered" evidence="4">
    <location>
        <begin position="306"/>
        <end position="332"/>
    </location>
</feature>
<dbReference type="Pfam" id="PF07859">
    <property type="entry name" value="Abhydrolase_3"/>
    <property type="match status" value="1"/>
</dbReference>
<dbReference type="InterPro" id="IPR033140">
    <property type="entry name" value="Lipase_GDXG_put_SER_AS"/>
</dbReference>
<dbReference type="PATRIC" id="fig|391037.6.peg.491"/>
<dbReference type="Gene3D" id="3.40.50.1820">
    <property type="entry name" value="alpha/beta hydrolase"/>
    <property type="match status" value="1"/>
</dbReference>
<dbReference type="eggNOG" id="COG0657">
    <property type="taxonomic scope" value="Bacteria"/>
</dbReference>
<organism evidence="6">
    <name type="scientific">Salinispora arenicola (strain CNS-205)</name>
    <dbReference type="NCBI Taxonomy" id="391037"/>
    <lineage>
        <taxon>Bacteria</taxon>
        <taxon>Bacillati</taxon>
        <taxon>Actinomycetota</taxon>
        <taxon>Actinomycetes</taxon>
        <taxon>Micromonosporales</taxon>
        <taxon>Micromonosporaceae</taxon>
        <taxon>Salinispora</taxon>
    </lineage>
</organism>
<dbReference type="HOGENOM" id="CLU_012494_6_4_11"/>
<dbReference type="InterPro" id="IPR029058">
    <property type="entry name" value="AB_hydrolase_fold"/>
</dbReference>
<evidence type="ECO:0000313" key="6">
    <source>
        <dbReference type="EMBL" id="ABV96411.1"/>
    </source>
</evidence>
<sequence length="332" mass="35284">MALDPYTEGVRRLMSAAYPDVGGAVTDAAEARRRHERARFPRGPNLGEVRDIVIPGTPDVSARVYRPAAAGPTPPVVVYLHGGGFVLCDLDSHDGICRILADGTPAIVVSVDYRRAPEHPYPAAVDDAFAAVRWMHAVGAAALGGDPDRIAVAGDSAGGNLATVCCLRARDTGGPPIRFQLLVYPVTDCLADWSDDPDGQLMTSRHMRWYVEQYLTERAHGEQAYASPLRAGSLAGLPPAFVLTVEHDPLRPEGEAYAGRLAADGVPVQAHRVTGLFHGAFGLGALLPAARRCEDLACDALRAALSAPHDPTTPTPTGPEADRMSQPRRVGR</sequence>
<accession>A8M090</accession>
<dbReference type="PROSITE" id="PS01173">
    <property type="entry name" value="LIPASE_GDXG_HIS"/>
    <property type="match status" value="1"/>
</dbReference>
<feature type="active site" evidence="3">
    <location>
        <position position="156"/>
    </location>
</feature>
<dbReference type="PANTHER" id="PTHR48081:SF8">
    <property type="entry name" value="ALPHA_BETA HYDROLASE FOLD-3 DOMAIN-CONTAINING PROTEIN-RELATED"/>
    <property type="match status" value="1"/>
</dbReference>
<dbReference type="InterPro" id="IPR013094">
    <property type="entry name" value="AB_hydrolase_3"/>
</dbReference>
<evidence type="ECO:0000256" key="2">
    <source>
        <dbReference type="ARBA" id="ARBA00022801"/>
    </source>
</evidence>
<evidence type="ECO:0000256" key="1">
    <source>
        <dbReference type="ARBA" id="ARBA00010515"/>
    </source>
</evidence>
<reference evidence="6" key="1">
    <citation type="submission" date="2007-10" db="EMBL/GenBank/DDBJ databases">
        <title>Complete sequence of Salinispora arenicola CNS-205.</title>
        <authorList>
            <consortium name="US DOE Joint Genome Institute"/>
            <person name="Copeland A."/>
            <person name="Lucas S."/>
            <person name="Lapidus A."/>
            <person name="Barry K."/>
            <person name="Glavina del Rio T."/>
            <person name="Dalin E."/>
            <person name="Tice H."/>
            <person name="Pitluck S."/>
            <person name="Foster B."/>
            <person name="Schmutz J."/>
            <person name="Larimer F."/>
            <person name="Land M."/>
            <person name="Hauser L."/>
            <person name="Kyrpides N."/>
            <person name="Ivanova N."/>
            <person name="Jensen P.R."/>
            <person name="Moore B.S."/>
            <person name="Penn K."/>
            <person name="Jenkins C."/>
            <person name="Udwary D."/>
            <person name="Xiang L."/>
            <person name="Gontang E."/>
            <person name="Richardson P."/>
        </authorList>
    </citation>
    <scope>NUCLEOTIDE SEQUENCE [LARGE SCALE GENOMIC DNA]</scope>
    <source>
        <strain evidence="6">CNS-205</strain>
    </source>
</reference>
<feature type="domain" description="Alpha/beta hydrolase fold-3" evidence="5">
    <location>
        <begin position="77"/>
        <end position="280"/>
    </location>
</feature>
<dbReference type="STRING" id="391037.Sare_0482"/>
<dbReference type="SUPFAM" id="SSF53474">
    <property type="entry name" value="alpha/beta-Hydrolases"/>
    <property type="match status" value="1"/>
</dbReference>
<dbReference type="InterPro" id="IPR002168">
    <property type="entry name" value="Lipase_GDXG_HIS_AS"/>
</dbReference>
<dbReference type="OrthoDB" id="3181909at2"/>
<dbReference type="KEGG" id="saq:Sare_0482"/>